<feature type="transmembrane region" description="Helical" evidence="1">
    <location>
        <begin position="143"/>
        <end position="161"/>
    </location>
</feature>
<keyword evidence="1" id="KW-1133">Transmembrane helix</keyword>
<dbReference type="AlphaFoldDB" id="E4RU86"/>
<dbReference type="EMBL" id="CP002305">
    <property type="protein sequence ID" value="ADQ16920.1"/>
    <property type="molecule type" value="Genomic_DNA"/>
</dbReference>
<evidence type="ECO:0000313" key="3">
    <source>
        <dbReference type="Proteomes" id="UP000007435"/>
    </source>
</evidence>
<gene>
    <name evidence="2" type="ordered locus">Lbys_1200</name>
</gene>
<name>E4RU86_LEAB4</name>
<sequence length="222" mass="25213">MENRSIKSPFKAPENYFEELEGRILSEVKISGLPAALPVPEGYFSDLENEIMAQVKMDQLNLSTPPSYFEEMEEQILAQVKLSKIPELSTPQNYFSDLESKLLAQIQLEGIKELPTPIGYFDRLENEVLNKIQKPKFTIFRNVFRYAAASIVVVLTAYGVWNSRPHDEWADVSSAEMVAYLSEQPLMAEDLTFVLDGNENLLTTEISDSEISDYLMDNGIIM</sequence>
<dbReference type="HOGENOM" id="CLU_1244030_0_0_10"/>
<dbReference type="RefSeq" id="WP_013407970.1">
    <property type="nucleotide sequence ID" value="NC_014655.1"/>
</dbReference>
<evidence type="ECO:0000256" key="1">
    <source>
        <dbReference type="SAM" id="Phobius"/>
    </source>
</evidence>
<protein>
    <submittedName>
        <fullName evidence="2">Uncharacterized protein</fullName>
    </submittedName>
</protein>
<dbReference type="STRING" id="649349.Lbys_1200"/>
<organism evidence="2 3">
    <name type="scientific">Leadbetterella byssophila (strain DSM 17132 / JCM 16389 / KACC 11308 / NBRC 106382 / 4M15)</name>
    <dbReference type="NCBI Taxonomy" id="649349"/>
    <lineage>
        <taxon>Bacteria</taxon>
        <taxon>Pseudomonadati</taxon>
        <taxon>Bacteroidota</taxon>
        <taxon>Cytophagia</taxon>
        <taxon>Cytophagales</taxon>
        <taxon>Leadbetterellaceae</taxon>
        <taxon>Leadbetterella</taxon>
    </lineage>
</organism>
<evidence type="ECO:0000313" key="2">
    <source>
        <dbReference type="EMBL" id="ADQ16920.1"/>
    </source>
</evidence>
<accession>E4RU86</accession>
<dbReference type="OrthoDB" id="893763at2"/>
<reference evidence="2 3" key="2">
    <citation type="journal article" date="2011" name="Stand. Genomic Sci.">
        <title>Complete genome sequence of Leadbetterella byssophila type strain (4M15).</title>
        <authorList>
            <person name="Abt B."/>
            <person name="Teshima H."/>
            <person name="Lucas S."/>
            <person name="Lapidus A."/>
            <person name="Del Rio T.G."/>
            <person name="Nolan M."/>
            <person name="Tice H."/>
            <person name="Cheng J.F."/>
            <person name="Pitluck S."/>
            <person name="Liolios K."/>
            <person name="Pagani I."/>
            <person name="Ivanova N."/>
            <person name="Mavromatis K."/>
            <person name="Pati A."/>
            <person name="Tapia R."/>
            <person name="Han C."/>
            <person name="Goodwin L."/>
            <person name="Chen A."/>
            <person name="Palaniappan K."/>
            <person name="Land M."/>
            <person name="Hauser L."/>
            <person name="Chang Y.J."/>
            <person name="Jeffries C.D."/>
            <person name="Rohde M."/>
            <person name="Goker M."/>
            <person name="Tindall B.J."/>
            <person name="Detter J.C."/>
            <person name="Woyke T."/>
            <person name="Bristow J."/>
            <person name="Eisen J.A."/>
            <person name="Markowitz V."/>
            <person name="Hugenholtz P."/>
            <person name="Klenk H.P."/>
            <person name="Kyrpides N.C."/>
        </authorList>
    </citation>
    <scope>NUCLEOTIDE SEQUENCE [LARGE SCALE GENOMIC DNA]</scope>
    <source>
        <strain evidence="3">DSM 17132 / JCM 16389 / KACC 11308 / NBRC 106382 / 4M15</strain>
    </source>
</reference>
<dbReference type="Proteomes" id="UP000007435">
    <property type="component" value="Chromosome"/>
</dbReference>
<keyword evidence="1" id="KW-0812">Transmembrane</keyword>
<reference key="1">
    <citation type="submission" date="2010-11" db="EMBL/GenBank/DDBJ databases">
        <title>The complete genome of Leadbetterella byssophila DSM 17132.</title>
        <authorList>
            <consortium name="US DOE Joint Genome Institute (JGI-PGF)"/>
            <person name="Lucas S."/>
            <person name="Copeland A."/>
            <person name="Lapidus A."/>
            <person name="Glavina del Rio T."/>
            <person name="Dalin E."/>
            <person name="Tice H."/>
            <person name="Bruce D."/>
            <person name="Goodwin L."/>
            <person name="Pitluck S."/>
            <person name="Kyrpides N."/>
            <person name="Mavromatis K."/>
            <person name="Ivanova N."/>
            <person name="Teshima H."/>
            <person name="Brettin T."/>
            <person name="Detter J.C."/>
            <person name="Han C."/>
            <person name="Tapia R."/>
            <person name="Land M."/>
            <person name="Hauser L."/>
            <person name="Markowitz V."/>
            <person name="Cheng J.-F."/>
            <person name="Hugenholtz P."/>
            <person name="Woyke T."/>
            <person name="Wu D."/>
            <person name="Tindall B."/>
            <person name="Pomrenke H.G."/>
            <person name="Brambilla E."/>
            <person name="Klenk H.-P."/>
            <person name="Eisen J.A."/>
        </authorList>
    </citation>
    <scope>NUCLEOTIDE SEQUENCE [LARGE SCALE GENOMIC DNA]</scope>
    <source>
        <strain>DSM 17132</strain>
    </source>
</reference>
<keyword evidence="3" id="KW-1185">Reference proteome</keyword>
<proteinExistence type="predicted"/>
<keyword evidence="1" id="KW-0472">Membrane</keyword>
<dbReference type="KEGG" id="lby:Lbys_1200"/>